<dbReference type="EMBL" id="CAJVRL010000050">
    <property type="protein sequence ID" value="CAG8953503.1"/>
    <property type="molecule type" value="Genomic_DNA"/>
</dbReference>
<proteinExistence type="predicted"/>
<comment type="caution">
    <text evidence="2">The sequence shown here is derived from an EMBL/GenBank/DDBJ whole genome shotgun (WGS) entry which is preliminary data.</text>
</comment>
<sequence length="244" mass="24222">MRSTVLTTSLSLFTSLSALQVPSILQSFYEAQTLTNDTAEPHELLKRDGNCAPNYNSCSTLAANFGGACCIQGSTCTLDRARNVACCPIGAVCTGTVILGSAAPTGIIIGGGATTGPAPNTPTTTAPNNPNSATITAAPSVVPNAFFPFPIIPTTYPNSVLCASAYTACSQNFAACTANLGGAFGVTVVAPQGGVTVAPTAVNLGVASANSVCSSLSQAACLNLRPSDCDRFGAAGGGSFVIGG</sequence>
<reference evidence="2" key="1">
    <citation type="submission" date="2021-07" db="EMBL/GenBank/DDBJ databases">
        <authorList>
            <person name="Durling M."/>
        </authorList>
    </citation>
    <scope>NUCLEOTIDE SEQUENCE</scope>
</reference>
<feature type="signal peptide" evidence="1">
    <location>
        <begin position="1"/>
        <end position="18"/>
    </location>
</feature>
<feature type="chain" id="PRO_5040117748" evidence="1">
    <location>
        <begin position="19"/>
        <end position="244"/>
    </location>
</feature>
<keyword evidence="3" id="KW-1185">Reference proteome</keyword>
<dbReference type="PANTHER" id="PTHR39599:SF1">
    <property type="entry name" value="GPI-ANCHORED PROTEIN (EUROFUNG)"/>
    <property type="match status" value="1"/>
</dbReference>
<evidence type="ECO:0000313" key="2">
    <source>
        <dbReference type="EMBL" id="CAG8953503.1"/>
    </source>
</evidence>
<organism evidence="2 3">
    <name type="scientific">Hymenoscyphus fraxineus</name>
    <dbReference type="NCBI Taxonomy" id="746836"/>
    <lineage>
        <taxon>Eukaryota</taxon>
        <taxon>Fungi</taxon>
        <taxon>Dikarya</taxon>
        <taxon>Ascomycota</taxon>
        <taxon>Pezizomycotina</taxon>
        <taxon>Leotiomycetes</taxon>
        <taxon>Helotiales</taxon>
        <taxon>Helotiaceae</taxon>
        <taxon>Hymenoscyphus</taxon>
    </lineage>
</organism>
<keyword evidence="1" id="KW-0732">Signal</keyword>
<evidence type="ECO:0000256" key="1">
    <source>
        <dbReference type="SAM" id="SignalP"/>
    </source>
</evidence>
<dbReference type="Proteomes" id="UP000696280">
    <property type="component" value="Unassembled WGS sequence"/>
</dbReference>
<accession>A0A9N9KVR0</accession>
<name>A0A9N9KVR0_9HELO</name>
<gene>
    <name evidence="2" type="ORF">HYFRA_00010253</name>
</gene>
<protein>
    <submittedName>
        <fullName evidence="2">Uncharacterized protein</fullName>
    </submittedName>
</protein>
<dbReference type="PANTHER" id="PTHR39599">
    <property type="entry name" value="GPI-ANCHORED PROTEIN (EUROFUNG)-RELATED-RELATED"/>
    <property type="match status" value="1"/>
</dbReference>
<dbReference type="AlphaFoldDB" id="A0A9N9KVR0"/>
<dbReference type="OrthoDB" id="5410926at2759"/>
<evidence type="ECO:0000313" key="3">
    <source>
        <dbReference type="Proteomes" id="UP000696280"/>
    </source>
</evidence>